<dbReference type="SUPFAM" id="SSF52091">
    <property type="entry name" value="SpoIIaa-like"/>
    <property type="match status" value="1"/>
</dbReference>
<name>A0ABP7IC73_9ACTN</name>
<dbReference type="Pfam" id="PF01740">
    <property type="entry name" value="STAS"/>
    <property type="match status" value="1"/>
</dbReference>
<evidence type="ECO:0000313" key="2">
    <source>
        <dbReference type="EMBL" id="GAA3814784.1"/>
    </source>
</evidence>
<sequence>MDDSVLTFEFDDESRTLFVTGSVDELSGVPLREAIGKYSDGHKEDLAVDLGEVDLLPSAGVGVLAVAMRQAEENGATIELVAKRDTIVQRVLNICGLPFRER</sequence>
<gene>
    <name evidence="2" type="ORF">GCM10022242_16150</name>
</gene>
<comment type="caution">
    <text evidence="2">The sequence shown here is derived from an EMBL/GenBank/DDBJ whole genome shotgun (WGS) entry which is preliminary data.</text>
</comment>
<evidence type="ECO:0000259" key="1">
    <source>
        <dbReference type="PROSITE" id="PS50801"/>
    </source>
</evidence>
<reference evidence="3" key="1">
    <citation type="journal article" date="2019" name="Int. J. Syst. Evol. Microbiol.">
        <title>The Global Catalogue of Microorganisms (GCM) 10K type strain sequencing project: providing services to taxonomists for standard genome sequencing and annotation.</title>
        <authorList>
            <consortium name="The Broad Institute Genomics Platform"/>
            <consortium name="The Broad Institute Genome Sequencing Center for Infectious Disease"/>
            <person name="Wu L."/>
            <person name="Ma J."/>
        </authorList>
    </citation>
    <scope>NUCLEOTIDE SEQUENCE [LARGE SCALE GENOMIC DNA]</scope>
    <source>
        <strain evidence="3">JCM 16953</strain>
    </source>
</reference>
<dbReference type="RefSeq" id="WP_344774144.1">
    <property type="nucleotide sequence ID" value="NZ_BAABAH010000004.1"/>
</dbReference>
<dbReference type="Gene3D" id="3.30.750.24">
    <property type="entry name" value="STAS domain"/>
    <property type="match status" value="1"/>
</dbReference>
<dbReference type="PROSITE" id="PS50801">
    <property type="entry name" value="STAS"/>
    <property type="match status" value="1"/>
</dbReference>
<dbReference type="InterPro" id="IPR036513">
    <property type="entry name" value="STAS_dom_sf"/>
</dbReference>
<keyword evidence="3" id="KW-1185">Reference proteome</keyword>
<dbReference type="EMBL" id="BAABAH010000004">
    <property type="protein sequence ID" value="GAA3814784.1"/>
    <property type="molecule type" value="Genomic_DNA"/>
</dbReference>
<evidence type="ECO:0000313" key="3">
    <source>
        <dbReference type="Proteomes" id="UP001501821"/>
    </source>
</evidence>
<dbReference type="CDD" id="cd07043">
    <property type="entry name" value="STAS_anti-anti-sigma_factors"/>
    <property type="match status" value="1"/>
</dbReference>
<protein>
    <recommendedName>
        <fullName evidence="1">STAS domain-containing protein</fullName>
    </recommendedName>
</protein>
<organism evidence="2 3">
    <name type="scientific">Nocardioides panacisoli</name>
    <dbReference type="NCBI Taxonomy" id="627624"/>
    <lineage>
        <taxon>Bacteria</taxon>
        <taxon>Bacillati</taxon>
        <taxon>Actinomycetota</taxon>
        <taxon>Actinomycetes</taxon>
        <taxon>Propionibacteriales</taxon>
        <taxon>Nocardioidaceae</taxon>
        <taxon>Nocardioides</taxon>
    </lineage>
</organism>
<dbReference type="Proteomes" id="UP001501821">
    <property type="component" value="Unassembled WGS sequence"/>
</dbReference>
<feature type="domain" description="STAS" evidence="1">
    <location>
        <begin position="17"/>
        <end position="102"/>
    </location>
</feature>
<dbReference type="InterPro" id="IPR002645">
    <property type="entry name" value="STAS_dom"/>
</dbReference>
<accession>A0ABP7IC73</accession>
<proteinExistence type="predicted"/>